<dbReference type="CDD" id="cd01428">
    <property type="entry name" value="ADK"/>
    <property type="match status" value="2"/>
</dbReference>
<reference evidence="6" key="1">
    <citation type="submission" date="2020-05" db="UniProtKB">
        <authorList>
            <consortium name="EnsemblMetazoa"/>
        </authorList>
    </citation>
    <scope>IDENTIFICATION</scope>
    <source>
        <strain evidence="6">Aabys</strain>
    </source>
</reference>
<protein>
    <submittedName>
        <fullName evidence="6">Uncharacterized protein</fullName>
    </submittedName>
</protein>
<dbReference type="GO" id="GO:0019205">
    <property type="term" value="F:nucleobase-containing compound kinase activity"/>
    <property type="evidence" value="ECO:0007669"/>
    <property type="project" value="InterPro"/>
</dbReference>
<keyword evidence="3" id="KW-0547">Nucleotide-binding</keyword>
<dbReference type="SUPFAM" id="SSF52540">
    <property type="entry name" value="P-loop containing nucleoside triphosphate hydrolases"/>
    <property type="match status" value="2"/>
</dbReference>
<dbReference type="GO" id="GO:0005524">
    <property type="term" value="F:ATP binding"/>
    <property type="evidence" value="ECO:0007669"/>
    <property type="project" value="InterPro"/>
</dbReference>
<dbReference type="EnsemblMetazoa" id="MDOA000102-RA">
    <property type="protein sequence ID" value="MDOA000102-PA"/>
    <property type="gene ID" value="MDOA000102"/>
</dbReference>
<dbReference type="InterPro" id="IPR033690">
    <property type="entry name" value="Adenylat_kinase_CS"/>
</dbReference>
<dbReference type="InterPro" id="IPR027417">
    <property type="entry name" value="P-loop_NTPase"/>
</dbReference>
<evidence type="ECO:0000256" key="5">
    <source>
        <dbReference type="SAM" id="MobiDB-lite"/>
    </source>
</evidence>
<evidence type="ECO:0000256" key="3">
    <source>
        <dbReference type="ARBA" id="ARBA00022741"/>
    </source>
</evidence>
<evidence type="ECO:0000313" key="6">
    <source>
        <dbReference type="EnsemblMetazoa" id="MDOA000102-PA"/>
    </source>
</evidence>
<proteinExistence type="predicted"/>
<dbReference type="PROSITE" id="PS00113">
    <property type="entry name" value="ADENYLATE_KINASE"/>
    <property type="match status" value="1"/>
</dbReference>
<dbReference type="VEuPathDB" id="VectorBase:MDOA000102"/>
<dbReference type="eggNOG" id="KOG3079">
    <property type="taxonomic scope" value="Eukaryota"/>
</dbReference>
<dbReference type="Gene3D" id="3.40.50.300">
    <property type="entry name" value="P-loop containing nucleotide triphosphate hydrolases"/>
    <property type="match status" value="2"/>
</dbReference>
<dbReference type="InterPro" id="IPR000850">
    <property type="entry name" value="Adenylat/UMP-CMP_kin"/>
</dbReference>
<name>A0A1I8M0T6_MUSDO</name>
<dbReference type="Pfam" id="PF00406">
    <property type="entry name" value="ADK"/>
    <property type="match status" value="2"/>
</dbReference>
<keyword evidence="1" id="KW-0597">Phosphoprotein</keyword>
<accession>A0A1I8M0T6</accession>
<dbReference type="PRINTS" id="PR00094">
    <property type="entry name" value="ADENYLTKNASE"/>
</dbReference>
<organism evidence="6">
    <name type="scientific">Musca domestica</name>
    <name type="common">House fly</name>
    <dbReference type="NCBI Taxonomy" id="7370"/>
    <lineage>
        <taxon>Eukaryota</taxon>
        <taxon>Metazoa</taxon>
        <taxon>Ecdysozoa</taxon>
        <taxon>Arthropoda</taxon>
        <taxon>Hexapoda</taxon>
        <taxon>Insecta</taxon>
        <taxon>Pterygota</taxon>
        <taxon>Neoptera</taxon>
        <taxon>Endopterygota</taxon>
        <taxon>Diptera</taxon>
        <taxon>Brachycera</taxon>
        <taxon>Muscomorpha</taxon>
        <taxon>Muscoidea</taxon>
        <taxon>Muscidae</taxon>
        <taxon>Musca</taxon>
    </lineage>
</organism>
<evidence type="ECO:0000256" key="1">
    <source>
        <dbReference type="ARBA" id="ARBA00022553"/>
    </source>
</evidence>
<dbReference type="PANTHER" id="PTHR23359">
    <property type="entry name" value="NUCLEOTIDE KINASE"/>
    <property type="match status" value="1"/>
</dbReference>
<feature type="compositionally biased region" description="Polar residues" evidence="5">
    <location>
        <begin position="83"/>
        <end position="104"/>
    </location>
</feature>
<dbReference type="AlphaFoldDB" id="A0A1I8M0T6"/>
<keyword evidence="2" id="KW-0808">Transferase</keyword>
<evidence type="ECO:0000256" key="2">
    <source>
        <dbReference type="ARBA" id="ARBA00022679"/>
    </source>
</evidence>
<feature type="region of interest" description="Disordered" evidence="5">
    <location>
        <begin position="1"/>
        <end position="32"/>
    </location>
</feature>
<feature type="region of interest" description="Disordered" evidence="5">
    <location>
        <begin position="82"/>
        <end position="108"/>
    </location>
</feature>
<sequence length="720" mass="78225">MKSVTAMSGHPLLSGTKNNHHLNNNNNKKRNVNHGISCDSAATLATEWIMGICLDTVLPLHKSSNGFPVVVWNFELEGHASAAQDTGEQGNEWNRTTQNQNSASAGGGRLVASPNINATDMQNVGKIKFDPPKVPVIFVLGGPGSGKVTHCDTFMQERRGVTHINMMDLLQQYAMGNDMQDFSQLSSKTVTEVLMLEMKMAPAAKAYLISGYPRSMRDVVEYSEKIQVVNGVILISWRQSVLQKQIDYGAKLGHVVLSLAKMELENFFKNVMPVADYFDQSDMLIAVNGERAPSEVYKDFRSAVLDILSSLENQEAILNGVTGMGRGINDIPGSIVSVDTAPSQAPQNIPGNLNYNAGQSISTVPSQQQAINTANHMGGERNITNAVISHIASNAAQAVGSAGAVTRQPMLTNAATSMSTDMNGIPPVIWVIGGPGSNKATLCMKAVGLNPGWAHFSVGRLLRSITDAAPRANTESYAVKEALAAGEMAPEKAINTILETNLRQMSDKQGVIIDGFPRNMQQVKYFEDKYKQRPPIILLDCSKLQLGRGRIDDTVSSFRRRLELFREQTLPMLKAMDNSNRLQIIDGDTDSPSVQREFEKSIRNHIQNLTGATAANNVGQMAIMPYGGGAAGAHGNQQTDAILQDLENNVPGAVPTISHHVSLMNGHLKNRNTSGHQLANNNNTKGPNTYMNGDIGQTGQTMDFRHMLEEAERYPVDSYM</sequence>
<evidence type="ECO:0000256" key="4">
    <source>
        <dbReference type="ARBA" id="ARBA00022777"/>
    </source>
</evidence>
<dbReference type="VEuPathDB" id="VectorBase:MDOMA2_017202"/>
<dbReference type="GO" id="GO:0006139">
    <property type="term" value="P:nucleobase-containing compound metabolic process"/>
    <property type="evidence" value="ECO:0007669"/>
    <property type="project" value="InterPro"/>
</dbReference>
<keyword evidence="4" id="KW-0418">Kinase</keyword>
<dbReference type="STRING" id="7370.A0A1I8M0T6"/>